<dbReference type="PRINTS" id="PR00014">
    <property type="entry name" value="FNTYPEIII"/>
</dbReference>
<dbReference type="PROSITE" id="PS00109">
    <property type="entry name" value="PROTEIN_KINASE_TYR"/>
    <property type="match status" value="1"/>
</dbReference>
<dbReference type="Gene3D" id="1.10.150.50">
    <property type="entry name" value="Transcription Factor, Ets-1"/>
    <property type="match status" value="1"/>
</dbReference>
<feature type="domain" description="SAM" evidence="17">
    <location>
        <begin position="908"/>
        <end position="972"/>
    </location>
</feature>
<dbReference type="CDD" id="cd05033">
    <property type="entry name" value="PTKc_EphR"/>
    <property type="match status" value="1"/>
</dbReference>
<dbReference type="Gene3D" id="2.60.40.1770">
    <property type="entry name" value="ephrin a2 ectodomain"/>
    <property type="match status" value="1"/>
</dbReference>
<feature type="binding site" evidence="13">
    <location>
        <position position="656"/>
    </location>
    <ligand>
        <name>ATP</name>
        <dbReference type="ChEBI" id="CHEBI:30616"/>
    </ligand>
</feature>
<evidence type="ECO:0000256" key="7">
    <source>
        <dbReference type="ARBA" id="ARBA00022777"/>
    </source>
</evidence>
<dbReference type="Gene3D" id="1.10.510.10">
    <property type="entry name" value="Transferase(Phosphotransferase) domain 1"/>
    <property type="match status" value="1"/>
</dbReference>
<keyword evidence="5" id="KW-0677">Repeat</keyword>
<dbReference type="PRINTS" id="PR00109">
    <property type="entry name" value="TYRKINASE"/>
</dbReference>
<keyword evidence="4 14" id="KW-0812">Transmembrane</keyword>
<feature type="domain" description="Fibronectin type-III" evidence="18">
    <location>
        <begin position="437"/>
        <end position="537"/>
    </location>
</feature>
<dbReference type="InterPro" id="IPR013783">
    <property type="entry name" value="Ig-like_fold"/>
</dbReference>
<dbReference type="Pfam" id="PF00041">
    <property type="entry name" value="fn3"/>
    <property type="match status" value="2"/>
</dbReference>
<dbReference type="InterPro" id="IPR003961">
    <property type="entry name" value="FN3_dom"/>
</dbReference>
<evidence type="ECO:0000256" key="8">
    <source>
        <dbReference type="ARBA" id="ARBA00022840"/>
    </source>
</evidence>
<gene>
    <name evidence="21" type="primary">LOC100313591</name>
</gene>
<feature type="chain" id="PRO_5046567959" description="receptor protein-tyrosine kinase" evidence="15">
    <location>
        <begin position="29"/>
        <end position="983"/>
    </location>
</feature>
<evidence type="ECO:0000256" key="3">
    <source>
        <dbReference type="ARBA" id="ARBA00022679"/>
    </source>
</evidence>
<dbReference type="InterPro" id="IPR013761">
    <property type="entry name" value="SAM/pointed_sf"/>
</dbReference>
<dbReference type="SUPFAM" id="SSF56112">
    <property type="entry name" value="Protein kinase-like (PK-like)"/>
    <property type="match status" value="1"/>
</dbReference>
<evidence type="ECO:0000256" key="13">
    <source>
        <dbReference type="PROSITE-ProRule" id="PRU10141"/>
    </source>
</evidence>
<keyword evidence="20" id="KW-1185">Reference proteome</keyword>
<organism evidence="20 21">
    <name type="scientific">Saccoglossus kowalevskii</name>
    <name type="common">Acorn worm</name>
    <dbReference type="NCBI Taxonomy" id="10224"/>
    <lineage>
        <taxon>Eukaryota</taxon>
        <taxon>Metazoa</taxon>
        <taxon>Hemichordata</taxon>
        <taxon>Enteropneusta</taxon>
        <taxon>Harrimaniidae</taxon>
        <taxon>Saccoglossus</taxon>
    </lineage>
</organism>
<dbReference type="PANTHER" id="PTHR46877:SF14">
    <property type="entry name" value="RECEPTOR PROTEIN-TYROSINE KINASE"/>
    <property type="match status" value="1"/>
</dbReference>
<accession>A0ABM0MME6</accession>
<dbReference type="GeneID" id="100313591"/>
<proteinExistence type="predicted"/>
<dbReference type="SMART" id="SM00615">
    <property type="entry name" value="EPH_lbd"/>
    <property type="match status" value="1"/>
</dbReference>
<feature type="domain" description="Eph LBD" evidence="19">
    <location>
        <begin position="29"/>
        <end position="206"/>
    </location>
</feature>
<keyword evidence="11" id="KW-0829">Tyrosine-protein kinase</keyword>
<dbReference type="Pfam" id="PF01404">
    <property type="entry name" value="Ephrin_lbd"/>
    <property type="match status" value="1"/>
</dbReference>
<dbReference type="InterPro" id="IPR011009">
    <property type="entry name" value="Kinase-like_dom_sf"/>
</dbReference>
<dbReference type="CDD" id="cd00063">
    <property type="entry name" value="FN3"/>
    <property type="match status" value="2"/>
</dbReference>
<dbReference type="SUPFAM" id="SSF57184">
    <property type="entry name" value="Growth factor receptor domain"/>
    <property type="match status" value="1"/>
</dbReference>
<evidence type="ECO:0000313" key="21">
    <source>
        <dbReference type="RefSeq" id="XP_006821187.1"/>
    </source>
</evidence>
<dbReference type="InterPro" id="IPR009030">
    <property type="entry name" value="Growth_fac_rcpt_cys_sf"/>
</dbReference>
<sequence length="983" mass="109863">MATTGFTLSPTSTLFLTVFLAVLTLTVCLQVPLYNSQDQRSLGWTTYHETSSVQPEWTETGPSGGRRYQICRFANGGRQNNWLRTTWIDAKQANRVAVEIDFSMRECVDIPGAVSCKETFDLYYYETDSDNADQNWPPWSSPPYNKVDRIAADGRFTHDTEVINTKTRHFGPITRNGFYLAFQDQGSCLAILKLKVYYLACQEITMNFAYFPKTPAGPKSTALVQVTGDCIDFSQPIGPENPVYQCQSDGTWTLIDGSCACSPGYEATSDRACQACFAGEYKVNIGNSACKACPAQSYSLSQASAQCLCTEGYYRANKDPVSDPCTAPPSEPTGVRATVSESSVVTLFWNRPHNTGGRIDIFYRIECELCHGDQCQPCSYTVQYSPTQYGLTSSSVNISRLDSYTEYRFKVYAENGVSRLSGIESYATVNATTSSAVPSTVRAVRVTAETENTIELQWLVPEFPNGEILEYEIRYHPQAASVEGSKYQVSKPSNTGTQNAIVSQLEPGTDYSFEIRARTEAGFGVYSYPTTAKTSGGTSVPIEAIAGSIAAVVIILILAILIIFIIMSRRRKGYELRDTSTVYTNGEVLLPPSNKGKTYIDPHTYEDLNLAVKEFAKEISATYVKIEEVIGGGEFGDVCRGMLKMPRREPKIVAVKTLKPGASLKDRNDFLTEASIMGQFDDPNVIRLEGVITKSRPVLIVIEYMENGSLDRFLRNNDGKFTVIQLVGMLRGIACGMRYLSEMNYVHRDLAARNILINHRLVCKVADFGLSRIKEEGAYETKGGKIPIRWTAPEAIAYKKFTSASDVWSYGIVMWEVMSYGERPYWNWSNRDVIKSVEKGYRLPPPMDCPQALHQLMLDTWQKDRINRPTFLNIVNTLDRLIRNPSTLKNIIKARPYNPLDPSTPDMTQFRSVAEWLESIKMGRYINAFAEAGYLKLDDVVRLMLHDLPRIGITLVGHQKKIMNSIQALRTQMGKDNVIPVLV</sequence>
<keyword evidence="12 21" id="KW-0675">Receptor</keyword>
<dbReference type="SUPFAM" id="SSF49265">
    <property type="entry name" value="Fibronectin type III"/>
    <property type="match status" value="1"/>
</dbReference>
<dbReference type="InterPro" id="IPR050449">
    <property type="entry name" value="Ephrin_rcpt_TKs"/>
</dbReference>
<evidence type="ECO:0000256" key="6">
    <source>
        <dbReference type="ARBA" id="ARBA00022741"/>
    </source>
</evidence>
<dbReference type="SMART" id="SM00219">
    <property type="entry name" value="TyrKc"/>
    <property type="match status" value="1"/>
</dbReference>
<dbReference type="PROSITE" id="PS00107">
    <property type="entry name" value="PROTEIN_KINASE_ATP"/>
    <property type="match status" value="1"/>
</dbReference>
<dbReference type="PROSITE" id="PS51550">
    <property type="entry name" value="EPH_LBD"/>
    <property type="match status" value="1"/>
</dbReference>
<feature type="signal peptide" evidence="15">
    <location>
        <begin position="1"/>
        <end position="28"/>
    </location>
</feature>
<evidence type="ECO:0000259" key="17">
    <source>
        <dbReference type="PROSITE" id="PS50105"/>
    </source>
</evidence>
<keyword evidence="6 13" id="KW-0547">Nucleotide-binding</keyword>
<dbReference type="Gene3D" id="2.60.40.10">
    <property type="entry name" value="Immunoglobulins"/>
    <property type="match status" value="2"/>
</dbReference>
<comment type="subcellular location">
    <subcellularLocation>
        <location evidence="1">Membrane</location>
        <topology evidence="1">Single-pass type I membrane protein</topology>
    </subcellularLocation>
</comment>
<dbReference type="Gene3D" id="3.30.200.20">
    <property type="entry name" value="Phosphorylase Kinase, domain 1"/>
    <property type="match status" value="1"/>
</dbReference>
<evidence type="ECO:0000256" key="14">
    <source>
        <dbReference type="SAM" id="Phobius"/>
    </source>
</evidence>
<dbReference type="InterPro" id="IPR001660">
    <property type="entry name" value="SAM"/>
</dbReference>
<dbReference type="Proteomes" id="UP000694865">
    <property type="component" value="Unplaced"/>
</dbReference>
<evidence type="ECO:0000313" key="20">
    <source>
        <dbReference type="Proteomes" id="UP000694865"/>
    </source>
</evidence>
<evidence type="ECO:0000256" key="1">
    <source>
        <dbReference type="ARBA" id="ARBA00004479"/>
    </source>
</evidence>
<dbReference type="InterPro" id="IPR017441">
    <property type="entry name" value="Protein_kinase_ATP_BS"/>
</dbReference>
<dbReference type="SUPFAM" id="SSF49785">
    <property type="entry name" value="Galactose-binding domain-like"/>
    <property type="match status" value="1"/>
</dbReference>
<feature type="transmembrane region" description="Helical" evidence="14">
    <location>
        <begin position="544"/>
        <end position="567"/>
    </location>
</feature>
<name>A0ABM0MME6_SACKO</name>
<evidence type="ECO:0000259" key="19">
    <source>
        <dbReference type="PROSITE" id="PS51550"/>
    </source>
</evidence>
<dbReference type="CDD" id="cd09488">
    <property type="entry name" value="SAM_EPH-R"/>
    <property type="match status" value="1"/>
</dbReference>
<dbReference type="SUPFAM" id="SSF47769">
    <property type="entry name" value="SAM/Pointed domain"/>
    <property type="match status" value="1"/>
</dbReference>
<dbReference type="InterPro" id="IPR027936">
    <property type="entry name" value="Eph_TM"/>
</dbReference>
<evidence type="ECO:0000256" key="2">
    <source>
        <dbReference type="ARBA" id="ARBA00011902"/>
    </source>
</evidence>
<dbReference type="InterPro" id="IPR008266">
    <property type="entry name" value="Tyr_kinase_AS"/>
</dbReference>
<keyword evidence="15" id="KW-0732">Signal</keyword>
<keyword evidence="10 14" id="KW-0472">Membrane</keyword>
<dbReference type="Pfam" id="PF00536">
    <property type="entry name" value="SAM_1"/>
    <property type="match status" value="1"/>
</dbReference>
<dbReference type="EC" id="2.7.10.1" evidence="2"/>
<dbReference type="Pfam" id="PF25599">
    <property type="entry name" value="Ephrin_CRD"/>
    <property type="match status" value="1"/>
</dbReference>
<dbReference type="PROSITE" id="PS50105">
    <property type="entry name" value="SAM_DOMAIN"/>
    <property type="match status" value="1"/>
</dbReference>
<dbReference type="PIRSF" id="PIRSF000666">
    <property type="entry name" value="TyrPK_ephrin_receptor"/>
    <property type="match status" value="1"/>
</dbReference>
<dbReference type="RefSeq" id="XP_006821187.1">
    <property type="nucleotide sequence ID" value="XM_006821124.1"/>
</dbReference>
<evidence type="ECO:0000259" key="16">
    <source>
        <dbReference type="PROSITE" id="PS50011"/>
    </source>
</evidence>
<dbReference type="Pfam" id="PF14575">
    <property type="entry name" value="EphA2_TM"/>
    <property type="match status" value="1"/>
</dbReference>
<dbReference type="InterPro" id="IPR001245">
    <property type="entry name" value="Ser-Thr/Tyr_kinase_cat_dom"/>
</dbReference>
<dbReference type="PROSITE" id="PS50011">
    <property type="entry name" value="PROTEIN_KINASE_DOM"/>
    <property type="match status" value="1"/>
</dbReference>
<dbReference type="PANTHER" id="PTHR46877">
    <property type="entry name" value="EPH RECEPTOR A5"/>
    <property type="match status" value="1"/>
</dbReference>
<dbReference type="InterPro" id="IPR001090">
    <property type="entry name" value="Ephrin_rcpt_lig-bd_dom"/>
</dbReference>
<keyword evidence="8 13" id="KW-0067">ATP-binding</keyword>
<dbReference type="SMART" id="SM01411">
    <property type="entry name" value="Ephrin_rec_like"/>
    <property type="match status" value="1"/>
</dbReference>
<dbReference type="SMART" id="SM00060">
    <property type="entry name" value="FN3"/>
    <property type="match status" value="2"/>
</dbReference>
<feature type="domain" description="Fibronectin type-III" evidence="18">
    <location>
        <begin position="328"/>
        <end position="436"/>
    </location>
</feature>
<evidence type="ECO:0000256" key="10">
    <source>
        <dbReference type="ARBA" id="ARBA00023136"/>
    </source>
</evidence>
<keyword evidence="3" id="KW-0808">Transferase</keyword>
<dbReference type="InterPro" id="IPR008979">
    <property type="entry name" value="Galactose-bd-like_sf"/>
</dbReference>
<evidence type="ECO:0000256" key="5">
    <source>
        <dbReference type="ARBA" id="ARBA00022737"/>
    </source>
</evidence>
<dbReference type="Gene3D" id="2.10.50.10">
    <property type="entry name" value="Tumor Necrosis Factor Receptor, subunit A, domain 2"/>
    <property type="match status" value="1"/>
</dbReference>
<evidence type="ECO:0000256" key="9">
    <source>
        <dbReference type="ARBA" id="ARBA00022989"/>
    </source>
</evidence>
<dbReference type="Gene3D" id="2.60.120.260">
    <property type="entry name" value="Galactose-binding domain-like"/>
    <property type="match status" value="1"/>
</dbReference>
<evidence type="ECO:0000259" key="18">
    <source>
        <dbReference type="PROSITE" id="PS50853"/>
    </source>
</evidence>
<keyword evidence="7" id="KW-0418">Kinase</keyword>
<dbReference type="InterPro" id="IPR016257">
    <property type="entry name" value="Tyr_kinase_ephrin_rcpt"/>
</dbReference>
<feature type="domain" description="Protein kinase" evidence="16">
    <location>
        <begin position="624"/>
        <end position="882"/>
    </location>
</feature>
<protein>
    <recommendedName>
        <fullName evidence="2">receptor protein-tyrosine kinase</fullName>
        <ecNumber evidence="2">2.7.10.1</ecNumber>
    </recommendedName>
</protein>
<dbReference type="SMART" id="SM00454">
    <property type="entry name" value="SAM"/>
    <property type="match status" value="1"/>
</dbReference>
<reference evidence="21" key="1">
    <citation type="submission" date="2025-08" db="UniProtKB">
        <authorList>
            <consortium name="RefSeq"/>
        </authorList>
    </citation>
    <scope>IDENTIFICATION</scope>
    <source>
        <tissue evidence="21">Testes</tissue>
    </source>
</reference>
<evidence type="ECO:0000256" key="4">
    <source>
        <dbReference type="ARBA" id="ARBA00022692"/>
    </source>
</evidence>
<evidence type="ECO:0000256" key="11">
    <source>
        <dbReference type="ARBA" id="ARBA00023137"/>
    </source>
</evidence>
<dbReference type="Pfam" id="PF07714">
    <property type="entry name" value="PK_Tyr_Ser-Thr"/>
    <property type="match status" value="1"/>
</dbReference>
<dbReference type="PROSITE" id="PS50853">
    <property type="entry name" value="FN3"/>
    <property type="match status" value="2"/>
</dbReference>
<dbReference type="InterPro" id="IPR000719">
    <property type="entry name" value="Prot_kinase_dom"/>
</dbReference>
<dbReference type="InterPro" id="IPR020635">
    <property type="entry name" value="Tyr_kinase_cat_dom"/>
</dbReference>
<evidence type="ECO:0000256" key="15">
    <source>
        <dbReference type="SAM" id="SignalP"/>
    </source>
</evidence>
<evidence type="ECO:0000256" key="12">
    <source>
        <dbReference type="ARBA" id="ARBA00023170"/>
    </source>
</evidence>
<dbReference type="InterPro" id="IPR036116">
    <property type="entry name" value="FN3_sf"/>
</dbReference>
<keyword evidence="9 14" id="KW-1133">Transmembrane helix</keyword>